<dbReference type="RefSeq" id="WP_144278192.1">
    <property type="nucleotide sequence ID" value="NZ_CP041730.1"/>
</dbReference>
<dbReference type="Proteomes" id="UP000317550">
    <property type="component" value="Chromosome"/>
</dbReference>
<name>A0A516SFJ4_9NEIS</name>
<gene>
    <name evidence="3" type="ORF">FNU76_10715</name>
</gene>
<dbReference type="OrthoDB" id="345021at2"/>
<dbReference type="EMBL" id="CP041730">
    <property type="protein sequence ID" value="QDQ26798.1"/>
    <property type="molecule type" value="Genomic_DNA"/>
</dbReference>
<evidence type="ECO:0000313" key="4">
    <source>
        <dbReference type="Proteomes" id="UP000317550"/>
    </source>
</evidence>
<sequence length="149" mass="15343">MKLRYLPALAGCLLGASLAVHANPAPGEGAPAGAHVSFVGLKDGAVVPATVTVKFGIKGMKVRPAGEDPYDRASGHHHLVIDAPPVPQGQVVPTDEKHMHFGKGQTEATITLTPGPHTLTLQFADGAHSSYGPALAATVHVKVEDKPAK</sequence>
<dbReference type="InterPro" id="IPR025512">
    <property type="entry name" value="DUF4399"/>
</dbReference>
<evidence type="ECO:0000256" key="1">
    <source>
        <dbReference type="SAM" id="SignalP"/>
    </source>
</evidence>
<reference evidence="4" key="1">
    <citation type="submission" date="2019-07" db="EMBL/GenBank/DDBJ databases">
        <title>Chitinimonas sp. nov., isolated from Ny-Alesund, arctica soil.</title>
        <authorList>
            <person name="Xu Q."/>
            <person name="Peng F."/>
        </authorList>
    </citation>
    <scope>NUCLEOTIDE SEQUENCE [LARGE SCALE GENOMIC DNA]</scope>
    <source>
        <strain evidence="4">R3-44</strain>
    </source>
</reference>
<organism evidence="3 4">
    <name type="scientific">Chitinimonas arctica</name>
    <dbReference type="NCBI Taxonomy" id="2594795"/>
    <lineage>
        <taxon>Bacteria</taxon>
        <taxon>Pseudomonadati</taxon>
        <taxon>Pseudomonadota</taxon>
        <taxon>Betaproteobacteria</taxon>
        <taxon>Neisseriales</taxon>
        <taxon>Chitinibacteraceae</taxon>
        <taxon>Chitinimonas</taxon>
    </lineage>
</organism>
<feature type="chain" id="PRO_5027984348" evidence="1">
    <location>
        <begin position="23"/>
        <end position="149"/>
    </location>
</feature>
<dbReference type="KEGG" id="cari:FNU76_10715"/>
<dbReference type="AlphaFoldDB" id="A0A516SFJ4"/>
<keyword evidence="4" id="KW-1185">Reference proteome</keyword>
<dbReference type="Pfam" id="PF14347">
    <property type="entry name" value="DUF4399"/>
    <property type="match status" value="1"/>
</dbReference>
<evidence type="ECO:0000313" key="3">
    <source>
        <dbReference type="EMBL" id="QDQ26798.1"/>
    </source>
</evidence>
<evidence type="ECO:0000259" key="2">
    <source>
        <dbReference type="Pfam" id="PF14347"/>
    </source>
</evidence>
<keyword evidence="1" id="KW-0732">Signal</keyword>
<proteinExistence type="predicted"/>
<accession>A0A516SFJ4</accession>
<feature type="domain" description="DUF4399" evidence="2">
    <location>
        <begin position="53"/>
        <end position="144"/>
    </location>
</feature>
<feature type="signal peptide" evidence="1">
    <location>
        <begin position="1"/>
        <end position="22"/>
    </location>
</feature>
<protein>
    <submittedName>
        <fullName evidence="3">DUF4399 domain-containing protein</fullName>
    </submittedName>
</protein>